<feature type="region of interest" description="Disordered" evidence="1">
    <location>
        <begin position="30"/>
        <end position="59"/>
    </location>
</feature>
<evidence type="ECO:0000256" key="1">
    <source>
        <dbReference type="SAM" id="MobiDB-lite"/>
    </source>
</evidence>
<reference evidence="2 3" key="1">
    <citation type="submission" date="2024-03" db="EMBL/GenBank/DDBJ databases">
        <title>Aureococcus anophagefferens CCMP1851 and Kratosvirus quantuckense: Draft genome of a second virus-susceptible host strain in the model system.</title>
        <authorList>
            <person name="Chase E."/>
            <person name="Truchon A.R."/>
            <person name="Schepens W."/>
            <person name="Wilhelm S.W."/>
        </authorList>
    </citation>
    <scope>NUCLEOTIDE SEQUENCE [LARGE SCALE GENOMIC DNA]</scope>
    <source>
        <strain evidence="2 3">CCMP1851</strain>
    </source>
</reference>
<feature type="compositionally biased region" description="Basic residues" evidence="1">
    <location>
        <begin position="43"/>
        <end position="52"/>
    </location>
</feature>
<keyword evidence="3" id="KW-1185">Reference proteome</keyword>
<accession>A0ABR1G0T6</accession>
<sequence length="203" mass="21944">MYSQRPADWDNVSFVEDPDLDEFAEHRHAVTAAAPQHAPAAAARRKERRRRAPAAARDDGYDDRLVCDWISAQNPGLEMPATPGGGDDEAVVFVDPVNQSMLNAQLSLTTSTKMFPPVKTTYYGSPQRSEPWPPRAKPAPRRAPRAPRAAPAFPEPINASPPRRGPAAGACFDEALSASSAAKKSALKCSPARVKQPPGPTRR</sequence>
<proteinExistence type="predicted"/>
<name>A0ABR1G0T6_AURAN</name>
<organism evidence="2 3">
    <name type="scientific">Aureococcus anophagefferens</name>
    <name type="common">Harmful bloom alga</name>
    <dbReference type="NCBI Taxonomy" id="44056"/>
    <lineage>
        <taxon>Eukaryota</taxon>
        <taxon>Sar</taxon>
        <taxon>Stramenopiles</taxon>
        <taxon>Ochrophyta</taxon>
        <taxon>Pelagophyceae</taxon>
        <taxon>Pelagomonadales</taxon>
        <taxon>Pelagomonadaceae</taxon>
        <taxon>Aureococcus</taxon>
    </lineage>
</organism>
<evidence type="ECO:0000313" key="2">
    <source>
        <dbReference type="EMBL" id="KAK7242034.1"/>
    </source>
</evidence>
<feature type="region of interest" description="Disordered" evidence="1">
    <location>
        <begin position="122"/>
        <end position="203"/>
    </location>
</feature>
<comment type="caution">
    <text evidence="2">The sequence shown here is derived from an EMBL/GenBank/DDBJ whole genome shotgun (WGS) entry which is preliminary data.</text>
</comment>
<gene>
    <name evidence="2" type="ORF">SO694_00018442</name>
</gene>
<dbReference type="EMBL" id="JBBJCI010000151">
    <property type="protein sequence ID" value="KAK7242034.1"/>
    <property type="molecule type" value="Genomic_DNA"/>
</dbReference>
<feature type="compositionally biased region" description="Low complexity" evidence="1">
    <location>
        <begin position="161"/>
        <end position="190"/>
    </location>
</feature>
<evidence type="ECO:0000313" key="3">
    <source>
        <dbReference type="Proteomes" id="UP001363151"/>
    </source>
</evidence>
<dbReference type="Proteomes" id="UP001363151">
    <property type="component" value="Unassembled WGS sequence"/>
</dbReference>
<protein>
    <submittedName>
        <fullName evidence="2">Uncharacterized protein</fullName>
    </submittedName>
</protein>
<feature type="compositionally biased region" description="Low complexity" evidence="1">
    <location>
        <begin position="30"/>
        <end position="42"/>
    </location>
</feature>